<sequence>MTLNPAQLPVPTKCVTPHFVLRRQQLTDNPVDYDAVMASREELRIWSDSAWPEDTFTLEENVEDLAMHIGEHDRDEAYGFSIFSADEAEFLGSLYVNRVAPFIDHYRADPQTVEQLNQVDARVEYWLRRGVDHAFEVAFLAAIRAWMSQAWWFSRVAFGSRRGMHEQRGRYEAAGLTELAQLVAKEGERRFLFHT</sequence>
<evidence type="ECO:0000313" key="2">
    <source>
        <dbReference type="Proteomes" id="UP000192582"/>
    </source>
</evidence>
<reference evidence="1 2" key="1">
    <citation type="submission" date="2017-04" db="EMBL/GenBank/DDBJ databases">
        <authorList>
            <person name="Afonso C.L."/>
            <person name="Miller P.J."/>
            <person name="Scott M.A."/>
            <person name="Spackman E."/>
            <person name="Goraichik I."/>
            <person name="Dimitrov K.M."/>
            <person name="Suarez D.L."/>
            <person name="Swayne D.E."/>
        </authorList>
    </citation>
    <scope>NUCLEOTIDE SEQUENCE [LARGE SCALE GENOMIC DNA]</scope>
    <source>
        <strain evidence="1 2">KR-140</strain>
    </source>
</reference>
<gene>
    <name evidence="1" type="ORF">SAMN00790413_03731</name>
</gene>
<protein>
    <submittedName>
        <fullName evidence="1">Uncharacterized protein</fullName>
    </submittedName>
</protein>
<dbReference type="EMBL" id="FWWU01000008">
    <property type="protein sequence ID" value="SMB86210.1"/>
    <property type="molecule type" value="Genomic_DNA"/>
</dbReference>
<dbReference type="AlphaFoldDB" id="A0A1W1UYX2"/>
<dbReference type="OrthoDB" id="1424091at2"/>
<dbReference type="RefSeq" id="WP_084047612.1">
    <property type="nucleotide sequence ID" value="NZ_FWWU01000008.1"/>
</dbReference>
<dbReference type="Proteomes" id="UP000192582">
    <property type="component" value="Unassembled WGS sequence"/>
</dbReference>
<evidence type="ECO:0000313" key="1">
    <source>
        <dbReference type="EMBL" id="SMB86210.1"/>
    </source>
</evidence>
<organism evidence="1 2">
    <name type="scientific">Deinococcus hopiensis KR-140</name>
    <dbReference type="NCBI Taxonomy" id="695939"/>
    <lineage>
        <taxon>Bacteria</taxon>
        <taxon>Thermotogati</taxon>
        <taxon>Deinococcota</taxon>
        <taxon>Deinococci</taxon>
        <taxon>Deinococcales</taxon>
        <taxon>Deinococcaceae</taxon>
        <taxon>Deinococcus</taxon>
    </lineage>
</organism>
<dbReference type="Gene3D" id="3.40.630.30">
    <property type="match status" value="1"/>
</dbReference>
<name>A0A1W1UYX2_9DEIO</name>
<proteinExistence type="predicted"/>
<keyword evidence="2" id="KW-1185">Reference proteome</keyword>
<accession>A0A1W1UYX2</accession>